<comment type="subcellular location">
    <subcellularLocation>
        <location evidence="1">Cytoplasm</location>
    </subcellularLocation>
</comment>
<evidence type="ECO:0000256" key="8">
    <source>
        <dbReference type="ARBA" id="ARBA00022781"/>
    </source>
</evidence>
<dbReference type="InterPro" id="IPR020003">
    <property type="entry name" value="ATPase_a/bsu_AS"/>
</dbReference>
<dbReference type="EC" id="7.1.2.2" evidence="3"/>
<dbReference type="Proteomes" id="UP000501408">
    <property type="component" value="Chromosome 1"/>
</dbReference>
<keyword evidence="18" id="KW-0969">Cilium</keyword>
<dbReference type="InterPro" id="IPR040627">
    <property type="entry name" value="T3SS_ATPase_C"/>
</dbReference>
<keyword evidence="10" id="KW-0067">ATP-binding</keyword>
<keyword evidence="18" id="KW-0966">Cell projection</keyword>
<evidence type="ECO:0000313" key="18">
    <source>
        <dbReference type="EMBL" id="QIR06718.1"/>
    </source>
</evidence>
<evidence type="ECO:0000256" key="12">
    <source>
        <dbReference type="ARBA" id="ARBA00022967"/>
    </source>
</evidence>
<accession>A0ABX6K593</accession>
<dbReference type="SUPFAM" id="SSF52540">
    <property type="entry name" value="P-loop containing nucleoside triphosphate hydrolases"/>
    <property type="match status" value="1"/>
</dbReference>
<name>A0ABX6K593_SALCS</name>
<dbReference type="Pfam" id="PF18269">
    <property type="entry name" value="T3SS_ATPase_C"/>
    <property type="match status" value="1"/>
</dbReference>
<proteinExistence type="inferred from homology"/>
<evidence type="ECO:0000256" key="7">
    <source>
        <dbReference type="ARBA" id="ARBA00022741"/>
    </source>
</evidence>
<dbReference type="RefSeq" id="WP_069587139.1">
    <property type="nucleotide sequence ID" value="NZ_CP050266.1"/>
</dbReference>
<dbReference type="NCBIfam" id="TIGR01026">
    <property type="entry name" value="fliI_yscN"/>
    <property type="match status" value="1"/>
</dbReference>
<dbReference type="Pfam" id="PF00006">
    <property type="entry name" value="ATP-synt_ab"/>
    <property type="match status" value="1"/>
</dbReference>
<dbReference type="InterPro" id="IPR020005">
    <property type="entry name" value="FliI_clade1"/>
</dbReference>
<sequence>MSALAERLKHWQVDNLAPKPVASGKLVRMVGLTLEAIGCRAPIGSVCSVDTLNGTIEAEVVGFAGELLYLMPNEQVSGVLPGARVTPLAERGHLAVGMELLGRVIDGMGNPLDGKGDIYTDKRASLEGTPINPLARQPIREPLDVGIKAINGLLTVGKGQRIGLFAGSGVGKSVTLGMMTRGTTAQVVVVGLIGERGREVKEFIDDILGEEGRARAVVVAAPADASPLMRLKGCQTALTIAEYFRDLGLDVLLLMDSLTRFAQAQREIALSVGEPPATKGYPPSVFARLPSLVERAGNGAVGQGSITAFFTVLTEGDDLQDPIADAARAILDGHIVLSRELADSGHYPAIDVERSVSRVMPNITSEEQILMSKAVRQVLSVCRKNQDLVSIGAYKPGSDAAVDQAFSIKPRLDEYLQQGMKEVVPYDMCVNMLRSTLQG</sequence>
<keyword evidence="13" id="KW-0406">Ion transport</keyword>
<evidence type="ECO:0000256" key="5">
    <source>
        <dbReference type="ARBA" id="ARBA00022448"/>
    </source>
</evidence>
<evidence type="ECO:0000256" key="10">
    <source>
        <dbReference type="ARBA" id="ARBA00022840"/>
    </source>
</evidence>
<dbReference type="SMART" id="SM00382">
    <property type="entry name" value="AAA"/>
    <property type="match status" value="1"/>
</dbReference>
<keyword evidence="19" id="KW-1185">Reference proteome</keyword>
<dbReference type="EMBL" id="CP050266">
    <property type="protein sequence ID" value="QIR06718.1"/>
    <property type="molecule type" value="Genomic_DNA"/>
</dbReference>
<keyword evidence="9" id="KW-1005">Bacterial flagellum biogenesis</keyword>
<dbReference type="InterPro" id="IPR003593">
    <property type="entry name" value="AAA+_ATPase"/>
</dbReference>
<feature type="domain" description="AAA+ ATPase" evidence="17">
    <location>
        <begin position="158"/>
        <end position="341"/>
    </location>
</feature>
<evidence type="ECO:0000259" key="17">
    <source>
        <dbReference type="SMART" id="SM00382"/>
    </source>
</evidence>
<reference evidence="18 19" key="1">
    <citation type="submission" date="2020-03" db="EMBL/GenBank/DDBJ databases">
        <title>Genome mining reveals the biosynthetic pathways of PHA and ectoines of the halophilic strain Salinivibrio costicola M318 isolated from fermented shrimp paste.</title>
        <authorList>
            <person name="Doan T.V."/>
            <person name="Tran L.T."/>
            <person name="Trieu T.A."/>
            <person name="Nguyen Q.V."/>
            <person name="Quach T.N."/>
            <person name="Phi T.Q."/>
            <person name="Kumar S."/>
        </authorList>
    </citation>
    <scope>NUCLEOTIDE SEQUENCE [LARGE SCALE GENOMIC DNA]</scope>
    <source>
        <strain evidence="18 19">M318</strain>
    </source>
</reference>
<dbReference type="Gene3D" id="3.40.50.12240">
    <property type="match status" value="1"/>
</dbReference>
<keyword evidence="15" id="KW-0066">ATP synthesis</keyword>
<keyword evidence="8" id="KW-0375">Hydrogen ion transport</keyword>
<keyword evidence="14" id="KW-1006">Bacterial flagellum protein export</keyword>
<dbReference type="InterPro" id="IPR005714">
    <property type="entry name" value="ATPase_T3SS_FliI/YscN"/>
</dbReference>
<dbReference type="CDD" id="cd01136">
    <property type="entry name" value="ATPase_flagellum-secretory_path_III"/>
    <property type="match status" value="1"/>
</dbReference>
<dbReference type="CDD" id="cd18117">
    <property type="entry name" value="ATP-synt_flagellum-secretory_path_III_N"/>
    <property type="match status" value="1"/>
</dbReference>
<evidence type="ECO:0000256" key="16">
    <source>
        <dbReference type="ARBA" id="ARBA00034006"/>
    </source>
</evidence>
<evidence type="ECO:0000256" key="3">
    <source>
        <dbReference type="ARBA" id="ARBA00012473"/>
    </source>
</evidence>
<comment type="catalytic activity">
    <reaction evidence="16">
        <text>ATP + H2O + cellular proteinSide 1 = ADP + phosphate + cellular proteinSide 2.</text>
        <dbReference type="EC" id="7.4.2.8"/>
    </reaction>
</comment>
<dbReference type="InterPro" id="IPR027417">
    <property type="entry name" value="P-loop_NTPase"/>
</dbReference>
<evidence type="ECO:0000313" key="19">
    <source>
        <dbReference type="Proteomes" id="UP000501408"/>
    </source>
</evidence>
<evidence type="ECO:0000256" key="14">
    <source>
        <dbReference type="ARBA" id="ARBA00023225"/>
    </source>
</evidence>
<dbReference type="PROSITE" id="PS00152">
    <property type="entry name" value="ATPASE_ALPHA_BETA"/>
    <property type="match status" value="1"/>
</dbReference>
<evidence type="ECO:0000256" key="2">
    <source>
        <dbReference type="ARBA" id="ARBA00008936"/>
    </source>
</evidence>
<evidence type="ECO:0000256" key="4">
    <source>
        <dbReference type="ARBA" id="ARBA00020580"/>
    </source>
</evidence>
<evidence type="ECO:0000256" key="15">
    <source>
        <dbReference type="ARBA" id="ARBA00023310"/>
    </source>
</evidence>
<dbReference type="PANTHER" id="PTHR15184">
    <property type="entry name" value="ATP SYNTHASE"/>
    <property type="match status" value="1"/>
</dbReference>
<dbReference type="NCBIfam" id="TIGR03496">
    <property type="entry name" value="FliI_clade1"/>
    <property type="match status" value="1"/>
</dbReference>
<protein>
    <recommendedName>
        <fullName evidence="4">Flagellum-specific ATP synthase</fullName>
        <ecNumber evidence="3">7.1.2.2</ecNumber>
    </recommendedName>
</protein>
<dbReference type="InterPro" id="IPR050053">
    <property type="entry name" value="ATPase_alpha/beta_chains"/>
</dbReference>
<evidence type="ECO:0000256" key="1">
    <source>
        <dbReference type="ARBA" id="ARBA00004496"/>
    </source>
</evidence>
<evidence type="ECO:0000256" key="9">
    <source>
        <dbReference type="ARBA" id="ARBA00022795"/>
    </source>
</evidence>
<keyword evidence="11" id="KW-0653">Protein transport</keyword>
<comment type="similarity">
    <text evidence="2">Belongs to the ATPase alpha/beta chains family.</text>
</comment>
<keyword evidence="12" id="KW-1278">Translocase</keyword>
<gene>
    <name evidence="18" type="primary">fliI</name>
    <name evidence="18" type="ORF">HBA18_10255</name>
</gene>
<keyword evidence="5" id="KW-0813">Transport</keyword>
<evidence type="ECO:0000256" key="13">
    <source>
        <dbReference type="ARBA" id="ARBA00023065"/>
    </source>
</evidence>
<keyword evidence="6" id="KW-0963">Cytoplasm</keyword>
<dbReference type="PANTHER" id="PTHR15184:SF81">
    <property type="entry name" value="FLAGELLUM-SPECIFIC ATP SYNTHASE"/>
    <property type="match status" value="1"/>
</dbReference>
<organism evidence="18 19">
    <name type="scientific">Salinivibrio costicola</name>
    <name type="common">Vibrio costicola</name>
    <dbReference type="NCBI Taxonomy" id="51367"/>
    <lineage>
        <taxon>Bacteria</taxon>
        <taxon>Pseudomonadati</taxon>
        <taxon>Pseudomonadota</taxon>
        <taxon>Gammaproteobacteria</taxon>
        <taxon>Vibrionales</taxon>
        <taxon>Vibrionaceae</taxon>
        <taxon>Salinivibrio</taxon>
    </lineage>
</organism>
<dbReference type="InterPro" id="IPR000194">
    <property type="entry name" value="ATPase_F1/V1/A1_a/bsu_nucl-bd"/>
</dbReference>
<keyword evidence="7" id="KW-0547">Nucleotide-binding</keyword>
<keyword evidence="18" id="KW-0282">Flagellum</keyword>
<evidence type="ECO:0000256" key="6">
    <source>
        <dbReference type="ARBA" id="ARBA00022490"/>
    </source>
</evidence>
<evidence type="ECO:0000256" key="11">
    <source>
        <dbReference type="ARBA" id="ARBA00022927"/>
    </source>
</evidence>